<proteinExistence type="predicted"/>
<dbReference type="Pfam" id="PF01124">
    <property type="entry name" value="MAPEG"/>
    <property type="match status" value="1"/>
</dbReference>
<dbReference type="InterPro" id="IPR001129">
    <property type="entry name" value="Membr-assoc_MAPEG"/>
</dbReference>
<evidence type="ECO:0000256" key="3">
    <source>
        <dbReference type="ARBA" id="ARBA00022989"/>
    </source>
</evidence>
<gene>
    <name evidence="6" type="ORF">D9758_003033</name>
</gene>
<sequence>MASGCVLPNPFRILAITEERPSVHPFVLVIVYAEADEAEKSFEKMKFNCIQRAHQNTLETLPMIYLTTIISAFKYPIFAASACGLWTVARLFYTWTYGSGHPAKRSLSSRIGFFILISLIGVSSYTTVTGSLALLS</sequence>
<dbReference type="OrthoDB" id="410651at2759"/>
<feature type="transmembrane region" description="Helical" evidence="5">
    <location>
        <begin position="113"/>
        <end position="135"/>
    </location>
</feature>
<comment type="caution">
    <text evidence="6">The sequence shown here is derived from an EMBL/GenBank/DDBJ whole genome shotgun (WGS) entry which is preliminary data.</text>
</comment>
<evidence type="ECO:0000256" key="4">
    <source>
        <dbReference type="ARBA" id="ARBA00023136"/>
    </source>
</evidence>
<evidence type="ECO:0000256" key="2">
    <source>
        <dbReference type="ARBA" id="ARBA00022692"/>
    </source>
</evidence>
<dbReference type="GO" id="GO:0004364">
    <property type="term" value="F:glutathione transferase activity"/>
    <property type="evidence" value="ECO:0007669"/>
    <property type="project" value="TreeGrafter"/>
</dbReference>
<protein>
    <recommendedName>
        <fullName evidence="8">Glutathione transferase</fullName>
    </recommendedName>
</protein>
<evidence type="ECO:0000256" key="5">
    <source>
        <dbReference type="SAM" id="Phobius"/>
    </source>
</evidence>
<dbReference type="GO" id="GO:0005783">
    <property type="term" value="C:endoplasmic reticulum"/>
    <property type="evidence" value="ECO:0007669"/>
    <property type="project" value="TreeGrafter"/>
</dbReference>
<dbReference type="Gene3D" id="1.20.120.550">
    <property type="entry name" value="Membrane associated eicosanoid/glutathione metabolism-like domain"/>
    <property type="match status" value="1"/>
</dbReference>
<evidence type="ECO:0000313" key="7">
    <source>
        <dbReference type="Proteomes" id="UP000559256"/>
    </source>
</evidence>
<name>A0A8H5LTC3_9AGAR</name>
<accession>A0A8H5LTC3</accession>
<evidence type="ECO:0008006" key="8">
    <source>
        <dbReference type="Google" id="ProtNLM"/>
    </source>
</evidence>
<feature type="transmembrane region" description="Helical" evidence="5">
    <location>
        <begin position="72"/>
        <end position="93"/>
    </location>
</feature>
<dbReference type="GO" id="GO:0016020">
    <property type="term" value="C:membrane"/>
    <property type="evidence" value="ECO:0007669"/>
    <property type="project" value="UniProtKB-SubCell"/>
</dbReference>
<dbReference type="SUPFAM" id="SSF161084">
    <property type="entry name" value="MAPEG domain-like"/>
    <property type="match status" value="1"/>
</dbReference>
<evidence type="ECO:0000313" key="6">
    <source>
        <dbReference type="EMBL" id="KAF5368827.1"/>
    </source>
</evidence>
<dbReference type="GO" id="GO:0005635">
    <property type="term" value="C:nuclear envelope"/>
    <property type="evidence" value="ECO:0007669"/>
    <property type="project" value="TreeGrafter"/>
</dbReference>
<dbReference type="InterPro" id="IPR023352">
    <property type="entry name" value="MAPEG-like_dom_sf"/>
</dbReference>
<comment type="subcellular location">
    <subcellularLocation>
        <location evidence="1">Membrane</location>
        <topology evidence="1">Multi-pass membrane protein</topology>
    </subcellularLocation>
</comment>
<dbReference type="AlphaFoldDB" id="A0A8H5LTC3"/>
<dbReference type="Proteomes" id="UP000559256">
    <property type="component" value="Unassembled WGS sequence"/>
</dbReference>
<organism evidence="6 7">
    <name type="scientific">Tetrapyrgos nigripes</name>
    <dbReference type="NCBI Taxonomy" id="182062"/>
    <lineage>
        <taxon>Eukaryota</taxon>
        <taxon>Fungi</taxon>
        <taxon>Dikarya</taxon>
        <taxon>Basidiomycota</taxon>
        <taxon>Agaricomycotina</taxon>
        <taxon>Agaricomycetes</taxon>
        <taxon>Agaricomycetidae</taxon>
        <taxon>Agaricales</taxon>
        <taxon>Marasmiineae</taxon>
        <taxon>Marasmiaceae</taxon>
        <taxon>Tetrapyrgos</taxon>
    </lineage>
</organism>
<keyword evidence="7" id="KW-1185">Reference proteome</keyword>
<keyword evidence="2 5" id="KW-0812">Transmembrane</keyword>
<dbReference type="GO" id="GO:0004602">
    <property type="term" value="F:glutathione peroxidase activity"/>
    <property type="evidence" value="ECO:0007669"/>
    <property type="project" value="TreeGrafter"/>
</dbReference>
<keyword evidence="4 5" id="KW-0472">Membrane</keyword>
<reference evidence="6 7" key="1">
    <citation type="journal article" date="2020" name="ISME J.">
        <title>Uncovering the hidden diversity of litter-decomposition mechanisms in mushroom-forming fungi.</title>
        <authorList>
            <person name="Floudas D."/>
            <person name="Bentzer J."/>
            <person name="Ahren D."/>
            <person name="Johansson T."/>
            <person name="Persson P."/>
            <person name="Tunlid A."/>
        </authorList>
    </citation>
    <scope>NUCLEOTIDE SEQUENCE [LARGE SCALE GENOMIC DNA]</scope>
    <source>
        <strain evidence="6 7">CBS 291.85</strain>
    </source>
</reference>
<dbReference type="PANTHER" id="PTHR10250:SF26">
    <property type="entry name" value="GLUTATHIONE S-TRANSFERASE 3, MITOCHONDRIAL"/>
    <property type="match status" value="1"/>
</dbReference>
<dbReference type="PANTHER" id="PTHR10250">
    <property type="entry name" value="MICROSOMAL GLUTATHIONE S-TRANSFERASE"/>
    <property type="match status" value="1"/>
</dbReference>
<dbReference type="EMBL" id="JAACJM010000014">
    <property type="protein sequence ID" value="KAF5368827.1"/>
    <property type="molecule type" value="Genomic_DNA"/>
</dbReference>
<dbReference type="InterPro" id="IPR050997">
    <property type="entry name" value="MAPEG"/>
</dbReference>
<evidence type="ECO:0000256" key="1">
    <source>
        <dbReference type="ARBA" id="ARBA00004141"/>
    </source>
</evidence>
<keyword evidence="3 5" id="KW-1133">Transmembrane helix</keyword>